<reference evidence="3 4" key="1">
    <citation type="submission" date="2024-10" db="EMBL/GenBank/DDBJ databases">
        <title>The Natural Products Discovery Center: Release of the First 8490 Sequenced Strains for Exploring Actinobacteria Biosynthetic Diversity.</title>
        <authorList>
            <person name="Kalkreuter E."/>
            <person name="Kautsar S.A."/>
            <person name="Yang D."/>
            <person name="Bader C.D."/>
            <person name="Teijaro C.N."/>
            <person name="Fluegel L."/>
            <person name="Davis C.M."/>
            <person name="Simpson J.R."/>
            <person name="Lauterbach L."/>
            <person name="Steele A.D."/>
            <person name="Gui C."/>
            <person name="Meng S."/>
            <person name="Li G."/>
            <person name="Viehrig K."/>
            <person name="Ye F."/>
            <person name="Su P."/>
            <person name="Kiefer A.F."/>
            <person name="Nichols A."/>
            <person name="Cepeda A.J."/>
            <person name="Yan W."/>
            <person name="Fan B."/>
            <person name="Jiang Y."/>
            <person name="Adhikari A."/>
            <person name="Zheng C.-J."/>
            <person name="Schuster L."/>
            <person name="Cowan T.M."/>
            <person name="Smanski M.J."/>
            <person name="Chevrette M.G."/>
            <person name="De Carvalho L.P.S."/>
            <person name="Shen B."/>
        </authorList>
    </citation>
    <scope>NUCLEOTIDE SEQUENCE [LARGE SCALE GENOMIC DNA]</scope>
    <source>
        <strain evidence="3 4">NPDC017990</strain>
    </source>
</reference>
<feature type="signal peptide" evidence="2">
    <location>
        <begin position="1"/>
        <end position="22"/>
    </location>
</feature>
<dbReference type="Gene3D" id="3.30.10.20">
    <property type="match status" value="1"/>
</dbReference>
<dbReference type="EMBL" id="JBIRGQ010000001">
    <property type="protein sequence ID" value="MFH8544668.1"/>
    <property type="molecule type" value="Genomic_DNA"/>
</dbReference>
<dbReference type="PROSITE" id="PS51257">
    <property type="entry name" value="PROKAR_LIPOPROTEIN"/>
    <property type="match status" value="1"/>
</dbReference>
<name>A0ABW7QIZ0_9ACTN</name>
<evidence type="ECO:0000313" key="4">
    <source>
        <dbReference type="Proteomes" id="UP001610818"/>
    </source>
</evidence>
<proteinExistence type="predicted"/>
<dbReference type="RefSeq" id="WP_397708665.1">
    <property type="nucleotide sequence ID" value="NZ_JBIRGN010000001.1"/>
</dbReference>
<comment type="caution">
    <text evidence="3">The sequence shown here is derived from an EMBL/GenBank/DDBJ whole genome shotgun (WGS) entry which is preliminary data.</text>
</comment>
<evidence type="ECO:0000313" key="3">
    <source>
        <dbReference type="EMBL" id="MFH8544668.1"/>
    </source>
</evidence>
<sequence length="139" mass="14289">MRTRTAIITLAAAGVLALTGCAAEDAKSGHTAPETSKTSKAGEAEPDDTPGADSDSDSDADAATETAALPDMTGKGLQAAQDEAQAAGFYALTSSDATGADRMQMFDRSWKVCSQTPQAGKYPTDTTVDFSTVKLTEEC</sequence>
<protein>
    <recommendedName>
        <fullName evidence="5">PASTA domain-containing protein</fullName>
    </recommendedName>
</protein>
<feature type="compositionally biased region" description="Acidic residues" evidence="1">
    <location>
        <begin position="44"/>
        <end position="62"/>
    </location>
</feature>
<evidence type="ECO:0000256" key="2">
    <source>
        <dbReference type="SAM" id="SignalP"/>
    </source>
</evidence>
<feature type="region of interest" description="Disordered" evidence="1">
    <location>
        <begin position="24"/>
        <end position="80"/>
    </location>
</feature>
<keyword evidence="2" id="KW-0732">Signal</keyword>
<gene>
    <name evidence="3" type="ORF">ACH4F9_06605</name>
</gene>
<feature type="chain" id="PRO_5045970251" description="PASTA domain-containing protein" evidence="2">
    <location>
        <begin position="23"/>
        <end position="139"/>
    </location>
</feature>
<keyword evidence="4" id="KW-1185">Reference proteome</keyword>
<evidence type="ECO:0000256" key="1">
    <source>
        <dbReference type="SAM" id="MobiDB-lite"/>
    </source>
</evidence>
<dbReference type="Proteomes" id="UP001610818">
    <property type="component" value="Unassembled WGS sequence"/>
</dbReference>
<organism evidence="3 4">
    <name type="scientific">Streptomyces longisporoflavus</name>
    <dbReference type="NCBI Taxonomy" id="28044"/>
    <lineage>
        <taxon>Bacteria</taxon>
        <taxon>Bacillati</taxon>
        <taxon>Actinomycetota</taxon>
        <taxon>Actinomycetes</taxon>
        <taxon>Kitasatosporales</taxon>
        <taxon>Streptomycetaceae</taxon>
        <taxon>Streptomyces</taxon>
    </lineage>
</organism>
<evidence type="ECO:0008006" key="5">
    <source>
        <dbReference type="Google" id="ProtNLM"/>
    </source>
</evidence>
<accession>A0ABW7QIZ0</accession>